<reference evidence="9" key="1">
    <citation type="submission" date="2022-04" db="EMBL/GenBank/DDBJ databases">
        <title>A functionally conserved STORR gene fusion in Papaver species that diverged 16.8 million years ago.</title>
        <authorList>
            <person name="Catania T."/>
        </authorList>
    </citation>
    <scope>NUCLEOTIDE SEQUENCE</scope>
    <source>
        <strain evidence="9">S-188037</strain>
    </source>
</reference>
<organism evidence="9 10">
    <name type="scientific">Papaver atlanticum</name>
    <dbReference type="NCBI Taxonomy" id="357466"/>
    <lineage>
        <taxon>Eukaryota</taxon>
        <taxon>Viridiplantae</taxon>
        <taxon>Streptophyta</taxon>
        <taxon>Embryophyta</taxon>
        <taxon>Tracheophyta</taxon>
        <taxon>Spermatophyta</taxon>
        <taxon>Magnoliopsida</taxon>
        <taxon>Ranunculales</taxon>
        <taxon>Papaveraceae</taxon>
        <taxon>Papaveroideae</taxon>
        <taxon>Papaver</taxon>
    </lineage>
</organism>
<evidence type="ECO:0000256" key="2">
    <source>
        <dbReference type="ARBA" id="ARBA00013006"/>
    </source>
</evidence>
<protein>
    <recommendedName>
        <fullName evidence="2">soluble epoxide hydrolase</fullName>
        <ecNumber evidence="2">3.3.2.10</ecNumber>
    </recommendedName>
</protein>
<dbReference type="GO" id="GO:0004301">
    <property type="term" value="F:epoxide hydrolase activity"/>
    <property type="evidence" value="ECO:0007669"/>
    <property type="project" value="UniProtKB-EC"/>
</dbReference>
<evidence type="ECO:0000313" key="9">
    <source>
        <dbReference type="EMBL" id="KAI3936409.1"/>
    </source>
</evidence>
<gene>
    <name evidence="9" type="ORF">MKW98_000683</name>
</gene>
<comment type="pathway">
    <text evidence="1">Secondary metabolite biosynthesis; terpenoid biosynthesis.</text>
</comment>
<keyword evidence="3" id="KW-0378">Hydrolase</keyword>
<comment type="function">
    <text evidence="6">Epoxide hydrolase involved in the biosynthesis of cucurbitacin and mogroside tetracyclic triterpene natural products (e.g. siamenoside I and mogrosides IV, V and VI). Cucurbitacins have cytotoxic properties and exhibit deterrent taste as a defense barrier against herbivores. Mogrosides are nonsugar highly oxygenated compounds used as high-intensity zero-calorie sweeteners; they also possess pharmacological properties such as regulating immunity, lowering blood sugar and lipid levels, protecting the liver, and acting as antioxidants and antitumor agents. Catalyzes the hydrolysis of aromatic epoxide-containing substrates, such as the conversion of 24,25-epoxycucurbitadienol to 24,25-dihydroxycucurbitadienol.</text>
</comment>
<dbReference type="SUPFAM" id="SSF53474">
    <property type="entry name" value="alpha/beta-Hydrolases"/>
    <property type="match status" value="1"/>
</dbReference>
<evidence type="ECO:0000313" key="10">
    <source>
        <dbReference type="Proteomes" id="UP001202328"/>
    </source>
</evidence>
<comment type="catalytic activity">
    <reaction evidence="5">
        <text>an epoxide + H2O = an ethanediol</text>
        <dbReference type="Rhea" id="RHEA:19037"/>
        <dbReference type="ChEBI" id="CHEBI:15377"/>
        <dbReference type="ChEBI" id="CHEBI:32955"/>
        <dbReference type="ChEBI" id="CHEBI:140594"/>
        <dbReference type="EC" id="3.3.2.10"/>
    </reaction>
    <physiologicalReaction direction="left-to-right" evidence="5">
        <dbReference type="Rhea" id="RHEA:19038"/>
    </physiologicalReaction>
</comment>
<comment type="caution">
    <text evidence="9">The sequence shown here is derived from an EMBL/GenBank/DDBJ whole genome shotgun (WGS) entry which is preliminary data.</text>
</comment>
<sequence length="365" mass="41822">MEDMGINHRMVDVNGIKMHIAEKGQGPVVLLVHGFPSLWYSWRHQILSLAASGYRAVAPDLRGYGDTDAPNSSQLYTCFHIVGDLVALIDTLGQDKVFVVGHDWGAIMSWYLCLFRPDKVKALVNLSVAFTPRNPKYKPIETMKAVYGDDYYMIRFQEPGDMENECASSGTKTVLTKILSYIRPAPLMVPKGKGFTSDHPATLPPWLTEEDVCYYTSKFEKSGFTGPFNYYRNMNVNWELTAPWTRVPVKVPVKFMVGDQDLSYHIPGMKSATISSISYRDFEICSLHLVEFSYVMPIIHSCLIARFISRKRFGKRYILPVYPIRDVKSTSLCPLLYTLFSWNKPQHYFIIQYKYLYFQTSIPTT</sequence>
<evidence type="ECO:0000256" key="5">
    <source>
        <dbReference type="ARBA" id="ARBA00051067"/>
    </source>
</evidence>
<dbReference type="AlphaFoldDB" id="A0AAD4T4C7"/>
<dbReference type="InterPro" id="IPR000639">
    <property type="entry name" value="Epox_hydrolase-like"/>
</dbReference>
<evidence type="ECO:0000256" key="3">
    <source>
        <dbReference type="ARBA" id="ARBA00022801"/>
    </source>
</evidence>
<dbReference type="FunFam" id="3.40.50.1820:FF:000161">
    <property type="entry name" value="Epoxide hydrolase"/>
    <property type="match status" value="1"/>
</dbReference>
<evidence type="ECO:0000259" key="8">
    <source>
        <dbReference type="Pfam" id="PF00561"/>
    </source>
</evidence>
<dbReference type="Proteomes" id="UP001202328">
    <property type="component" value="Unassembled WGS sequence"/>
</dbReference>
<dbReference type="InterPro" id="IPR029058">
    <property type="entry name" value="AB_hydrolase_fold"/>
</dbReference>
<name>A0AAD4T4C7_9MAGN</name>
<accession>A0AAD4T4C7</accession>
<keyword evidence="10" id="KW-1185">Reference proteome</keyword>
<evidence type="ECO:0000256" key="6">
    <source>
        <dbReference type="ARBA" id="ARBA00058358"/>
    </source>
</evidence>
<evidence type="ECO:0000256" key="7">
    <source>
        <dbReference type="ARBA" id="ARBA00093212"/>
    </source>
</evidence>
<dbReference type="Gene3D" id="3.40.50.1820">
    <property type="entry name" value="alpha/beta hydrolase"/>
    <property type="match status" value="1"/>
</dbReference>
<evidence type="ECO:0000256" key="4">
    <source>
        <dbReference type="ARBA" id="ARBA00038334"/>
    </source>
</evidence>
<feature type="domain" description="AB hydrolase-1" evidence="8">
    <location>
        <begin position="27"/>
        <end position="144"/>
    </location>
</feature>
<comment type="catalytic activity">
    <reaction evidence="7">
        <text>(24S)-24,25-epoxycucurbitadienol + H2O = (24R)-24,25-dihydroxycucurbitadienol</text>
        <dbReference type="Rhea" id="RHEA:81855"/>
        <dbReference type="ChEBI" id="CHEBI:15377"/>
        <dbReference type="ChEBI" id="CHEBI:229949"/>
        <dbReference type="ChEBI" id="CHEBI:229950"/>
    </reaction>
    <physiologicalReaction direction="left-to-right" evidence="7">
        <dbReference type="Rhea" id="RHEA:81856"/>
    </physiologicalReaction>
</comment>
<dbReference type="EC" id="3.3.2.10" evidence="2"/>
<dbReference type="Pfam" id="PF00561">
    <property type="entry name" value="Abhydrolase_1"/>
    <property type="match status" value="1"/>
</dbReference>
<dbReference type="PANTHER" id="PTHR43329">
    <property type="entry name" value="EPOXIDE HYDROLASE"/>
    <property type="match status" value="1"/>
</dbReference>
<proteinExistence type="inferred from homology"/>
<dbReference type="PRINTS" id="PR00412">
    <property type="entry name" value="EPOXHYDRLASE"/>
</dbReference>
<dbReference type="InterPro" id="IPR000073">
    <property type="entry name" value="AB_hydrolase_1"/>
</dbReference>
<comment type="similarity">
    <text evidence="4">Belongs to the AB hydrolase superfamily. Epoxide hydrolase family.</text>
</comment>
<evidence type="ECO:0000256" key="1">
    <source>
        <dbReference type="ARBA" id="ARBA00004721"/>
    </source>
</evidence>
<dbReference type="EMBL" id="JAJJMB010005965">
    <property type="protein sequence ID" value="KAI3936409.1"/>
    <property type="molecule type" value="Genomic_DNA"/>
</dbReference>